<dbReference type="AlphaFoldDB" id="A0A0X3V0P4"/>
<organism evidence="1 2">
    <name type="scientific">Streptomyces regalis</name>
    <dbReference type="NCBI Taxonomy" id="68262"/>
    <lineage>
        <taxon>Bacteria</taxon>
        <taxon>Bacillati</taxon>
        <taxon>Actinomycetota</taxon>
        <taxon>Actinomycetes</taxon>
        <taxon>Kitasatosporales</taxon>
        <taxon>Streptomycetaceae</taxon>
        <taxon>Streptomyces</taxon>
    </lineage>
</organism>
<keyword evidence="2" id="KW-1185">Reference proteome</keyword>
<accession>A0A0X3V0P4</accession>
<protein>
    <recommendedName>
        <fullName evidence="3">ABM domain-containing protein</fullName>
    </recommendedName>
</protein>
<sequence>MTVLVVNRGAEWTQELYQAAFDRAIPDRANPPAGLIAHFGAPAESGGWQVVDVWESEEQFRRFLAESVIPAAQALGAPPFDSQVVELYNSLIP</sequence>
<comment type="caution">
    <text evidence="1">The sequence shown here is derived from an EMBL/GenBank/DDBJ whole genome shotgun (WGS) entry which is preliminary data.</text>
</comment>
<dbReference type="Proteomes" id="UP000053923">
    <property type="component" value="Unassembled WGS sequence"/>
</dbReference>
<dbReference type="EMBL" id="LLZG01000115">
    <property type="protein sequence ID" value="KUL38331.1"/>
    <property type="molecule type" value="Genomic_DNA"/>
</dbReference>
<evidence type="ECO:0000313" key="2">
    <source>
        <dbReference type="Proteomes" id="UP000053923"/>
    </source>
</evidence>
<proteinExistence type="predicted"/>
<name>A0A0X3V0P4_9ACTN</name>
<gene>
    <name evidence="1" type="ORF">ADL12_17245</name>
</gene>
<dbReference type="OrthoDB" id="1550900at2"/>
<evidence type="ECO:0008006" key="3">
    <source>
        <dbReference type="Google" id="ProtNLM"/>
    </source>
</evidence>
<dbReference type="RefSeq" id="WP_062703361.1">
    <property type="nucleotide sequence ID" value="NZ_LLZG01000115.1"/>
</dbReference>
<evidence type="ECO:0000313" key="1">
    <source>
        <dbReference type="EMBL" id="KUL38331.1"/>
    </source>
</evidence>
<reference evidence="2" key="1">
    <citation type="submission" date="2015-10" db="EMBL/GenBank/DDBJ databases">
        <authorList>
            <person name="Ju K.-S."/>
            <person name="Doroghazi J.R."/>
            <person name="Metcalf W.W."/>
        </authorList>
    </citation>
    <scope>NUCLEOTIDE SEQUENCE [LARGE SCALE GENOMIC DNA]</scope>
    <source>
        <strain evidence="2">NRRL 3151</strain>
    </source>
</reference>